<reference evidence="5" key="1">
    <citation type="submission" date="2022-11" db="EMBL/GenBank/DDBJ databases">
        <title>Biodiversity and phylogenetic relationships of bacteria.</title>
        <authorList>
            <person name="Machado R.A.R."/>
            <person name="Bhat A."/>
            <person name="Loulou A."/>
            <person name="Kallel S."/>
        </authorList>
    </citation>
    <scope>NUCLEOTIDE SEQUENCE</scope>
    <source>
        <strain evidence="5">K-TC2</strain>
    </source>
</reference>
<feature type="region of interest" description="Disordered" evidence="3">
    <location>
        <begin position="72"/>
        <end position="93"/>
    </location>
</feature>
<comment type="caution">
    <text evidence="5">The sequence shown here is derived from an EMBL/GenBank/DDBJ whole genome shotgun (WGS) entry which is preliminary data.</text>
</comment>
<dbReference type="RefSeq" id="WP_266339571.1">
    <property type="nucleotide sequence ID" value="NZ_JAPKNK010000006.1"/>
</dbReference>
<dbReference type="AlphaFoldDB" id="A0A9X3E3D1"/>
<name>A0A9X3E3D1_9HYPH</name>
<evidence type="ECO:0000259" key="4">
    <source>
        <dbReference type="Pfam" id="PF05065"/>
    </source>
</evidence>
<dbReference type="Proteomes" id="UP001144805">
    <property type="component" value="Unassembled WGS sequence"/>
</dbReference>
<evidence type="ECO:0000256" key="3">
    <source>
        <dbReference type="SAM" id="MobiDB-lite"/>
    </source>
</evidence>
<accession>A0A9X3E3D1</accession>
<dbReference type="NCBIfam" id="TIGR01554">
    <property type="entry name" value="major_cap_HK97"/>
    <property type="match status" value="1"/>
</dbReference>
<comment type="subcellular location">
    <subcellularLocation>
        <location evidence="1">Virion</location>
    </subcellularLocation>
</comment>
<dbReference type="Pfam" id="PF05065">
    <property type="entry name" value="Phage_capsid"/>
    <property type="match status" value="1"/>
</dbReference>
<proteinExistence type="predicted"/>
<feature type="compositionally biased region" description="Basic and acidic residues" evidence="3">
    <location>
        <begin position="83"/>
        <end position="93"/>
    </location>
</feature>
<dbReference type="EMBL" id="JAPKNK010000006">
    <property type="protein sequence ID" value="MCX5570612.1"/>
    <property type="molecule type" value="Genomic_DNA"/>
</dbReference>
<evidence type="ECO:0000256" key="2">
    <source>
        <dbReference type="SAM" id="Coils"/>
    </source>
</evidence>
<keyword evidence="6" id="KW-1185">Reference proteome</keyword>
<feature type="coiled-coil region" evidence="2">
    <location>
        <begin position="16"/>
        <end position="69"/>
    </location>
</feature>
<protein>
    <submittedName>
        <fullName evidence="5">Phage major capsid protein</fullName>
    </submittedName>
</protein>
<sequence>MLNRIKELREKQAIIVAEARERLDQIGAETDEARAKELEAQHDKAMAEHDRLEKQIEREEQLVAAEKRQEELRARLRPIPPEGEARGQDEGDQPEYREIFHKFLAHGGDPSELSAEERAVLRAGAVANAEFRAQSTSGGGGSAGGYTVPVELANEIVKSMKAWGPMYDEDICTVFSTTSGVPMKIPTVDDTAVTATAHTEGAALTDTGDKDVTFGQKSLDAYVFDTHFVRFSFELAQDSMFNVETLLGSLLGERLGRIANSQLSVGTGTSSPNGVVAASSLGRTSVAAAAITGDEIIDLVHSVDPAYRQSPKVRFMFNDLTLAAIRKLKDGQGNYLWQMGDVSKSQPGTLLGYRYSINQAMDSLAAAKKVMLFGDFGKYYVRKVGAPAIGVLRERFWPDLGIAGLIRFDGELGDSAAVKHLITAAS</sequence>
<organism evidence="5 6">
    <name type="scientific">Kaistia nematophila</name>
    <dbReference type="NCBI Taxonomy" id="2994654"/>
    <lineage>
        <taxon>Bacteria</taxon>
        <taxon>Pseudomonadati</taxon>
        <taxon>Pseudomonadota</taxon>
        <taxon>Alphaproteobacteria</taxon>
        <taxon>Hyphomicrobiales</taxon>
        <taxon>Kaistiaceae</taxon>
        <taxon>Kaistia</taxon>
    </lineage>
</organism>
<evidence type="ECO:0000256" key="1">
    <source>
        <dbReference type="ARBA" id="ARBA00004328"/>
    </source>
</evidence>
<keyword evidence="2" id="KW-0175">Coiled coil</keyword>
<feature type="domain" description="Phage capsid-like C-terminal" evidence="4">
    <location>
        <begin position="144"/>
        <end position="421"/>
    </location>
</feature>
<dbReference type="Gene3D" id="3.30.2320.10">
    <property type="entry name" value="hypothetical protein PF0899 domain"/>
    <property type="match status" value="1"/>
</dbReference>
<dbReference type="SUPFAM" id="SSF56563">
    <property type="entry name" value="Major capsid protein gp5"/>
    <property type="match status" value="1"/>
</dbReference>
<dbReference type="InterPro" id="IPR024455">
    <property type="entry name" value="Phage_capsid"/>
</dbReference>
<gene>
    <name evidence="5" type="ORF">OSH07_15490</name>
</gene>
<dbReference type="InterPro" id="IPR054612">
    <property type="entry name" value="Phage_capsid-like_C"/>
</dbReference>
<evidence type="ECO:0000313" key="6">
    <source>
        <dbReference type="Proteomes" id="UP001144805"/>
    </source>
</evidence>
<evidence type="ECO:0000313" key="5">
    <source>
        <dbReference type="EMBL" id="MCX5570612.1"/>
    </source>
</evidence>